<proteinExistence type="predicted"/>
<evidence type="ECO:0000313" key="1">
    <source>
        <dbReference type="Proteomes" id="UP000790787"/>
    </source>
</evidence>
<accession>A0AC58TWX5</accession>
<keyword evidence="1" id="KW-1185">Reference proteome</keyword>
<reference evidence="2" key="2">
    <citation type="submission" date="2025-08" db="UniProtKB">
        <authorList>
            <consortium name="RefSeq"/>
        </authorList>
    </citation>
    <scope>IDENTIFICATION</scope>
    <source>
        <tissue evidence="2">Leaf</tissue>
    </source>
</reference>
<evidence type="ECO:0000313" key="2">
    <source>
        <dbReference type="RefSeq" id="XP_075101728.1"/>
    </source>
</evidence>
<dbReference type="RefSeq" id="XP_075101728.1">
    <property type="nucleotide sequence ID" value="XM_075245627.1"/>
</dbReference>
<protein>
    <submittedName>
        <fullName evidence="2">Uncharacterized protein LOC142177159</fullName>
    </submittedName>
</protein>
<name>A0AC58TWX5_TOBAC</name>
<sequence>MTLMEQQKLEEEGDDESTGGNFTQVAREADLSLRTSAKSVNTQQVFPRVINMQREYSFFVIELLGPFQKGRAYRELFFDAMVQWELIMETDQQMTVKLFHQDIGKHIMMTFVYAKCSSLERLELWDNMYYMAAVMELPWLVGGDFNVVLHEDKKIGGLPVYPLEYEDFAFCVNSCGLFDQVYKGSPFTWWNGRTNDACIFKRLDGILTLNFVKPFKFLNFWTKNATFKEVVIQNWDADFIEDPFVLFNHKLKKVKVALSKWSKDTFGDIFKQIAILEDIVKVKEMLFEGDRTTESRIVLQKAQAELKNFLREEIAVAKIQNEDGNWLEAQEDMAKVAVEFYQRLEKILPSLISSNQSGFVKERIIFENILLTQEIVTYIRLRGKPANVVIQLDMAKAYDRVSWKYLLHVLRRMEFAEHFINMVWNLVSNNRYSILVNGQSSAEVLSRTLNKLFEDKSFVGFGMPKWSEPLNYLAYADDTIIFASAHPSSLSKMMAVLGSYKEVSGQMINKYKSSYYMHANAAHYLFRVVGQITGFTRGKFPFTYLGCPIFYTRRRKAYYEELVKKVKAKMHSWKEKLLSFGGRATLITSVLQSMPVHLLSMLAPPANILEHLLKIFAWFFWSTKEEGRSRHWASWQNLCLPKQEGGLGFRSLHDVSRALLLNFGGGSELLNLYALTTCGTSWFKGNTDEASKGNPGPSLLGFCVRNDVGDLVYARAVDLGITTNVIGEAKAIMQGLTYCIDQDLHPLILETDSLVLKKVIKGEWEPHWSIVAEVRKLKEMRDHFNVIFQHVFSEGNTVADFIANIVFSFACTSEFNSFSELSSVGRRLINLDKSHTPNIRVRTCKRRAPN</sequence>
<dbReference type="Proteomes" id="UP000790787">
    <property type="component" value="Chromosome 23"/>
</dbReference>
<gene>
    <name evidence="2" type="primary">LOC142177159</name>
</gene>
<organism evidence="1 2">
    <name type="scientific">Nicotiana tabacum</name>
    <name type="common">Common tobacco</name>
    <dbReference type="NCBI Taxonomy" id="4097"/>
    <lineage>
        <taxon>Eukaryota</taxon>
        <taxon>Viridiplantae</taxon>
        <taxon>Streptophyta</taxon>
        <taxon>Embryophyta</taxon>
        <taxon>Tracheophyta</taxon>
        <taxon>Spermatophyta</taxon>
        <taxon>Magnoliopsida</taxon>
        <taxon>eudicotyledons</taxon>
        <taxon>Gunneridae</taxon>
        <taxon>Pentapetalae</taxon>
        <taxon>asterids</taxon>
        <taxon>lamiids</taxon>
        <taxon>Solanales</taxon>
        <taxon>Solanaceae</taxon>
        <taxon>Nicotianoideae</taxon>
        <taxon>Nicotianeae</taxon>
        <taxon>Nicotiana</taxon>
    </lineage>
</organism>
<reference evidence="1" key="1">
    <citation type="journal article" date="2014" name="Nat. Commun.">
        <title>The tobacco genome sequence and its comparison with those of tomato and potato.</title>
        <authorList>
            <person name="Sierro N."/>
            <person name="Battey J.N."/>
            <person name="Ouadi S."/>
            <person name="Bakaher N."/>
            <person name="Bovet L."/>
            <person name="Willig A."/>
            <person name="Goepfert S."/>
            <person name="Peitsch M.C."/>
            <person name="Ivanov N.V."/>
        </authorList>
    </citation>
    <scope>NUCLEOTIDE SEQUENCE [LARGE SCALE GENOMIC DNA]</scope>
</reference>